<feature type="compositionally biased region" description="Polar residues" evidence="1">
    <location>
        <begin position="1"/>
        <end position="11"/>
    </location>
</feature>
<comment type="caution">
    <text evidence="2">The sequence shown here is derived from an EMBL/GenBank/DDBJ whole genome shotgun (WGS) entry which is preliminary data.</text>
</comment>
<dbReference type="Proteomes" id="UP000775213">
    <property type="component" value="Unassembled WGS sequence"/>
</dbReference>
<keyword evidence="3" id="KW-1185">Reference proteome</keyword>
<accession>A0AAV7FSN9</accession>
<evidence type="ECO:0000256" key="1">
    <source>
        <dbReference type="SAM" id="MobiDB-lite"/>
    </source>
</evidence>
<dbReference type="AlphaFoldDB" id="A0AAV7FSN9"/>
<evidence type="ECO:0000313" key="2">
    <source>
        <dbReference type="EMBL" id="KAH0452670.1"/>
    </source>
</evidence>
<sequence length="72" mass="8281">MPVSRTATTTDEANEDRGQRPEDVERWRKEGVWVMWGKRGLSGTTARMWGRRRRAAAWGPVKRAAKPMATRL</sequence>
<feature type="region of interest" description="Disordered" evidence="1">
    <location>
        <begin position="1"/>
        <end position="24"/>
    </location>
</feature>
<dbReference type="EMBL" id="JAGFBR010000017">
    <property type="protein sequence ID" value="KAH0452670.1"/>
    <property type="molecule type" value="Genomic_DNA"/>
</dbReference>
<organism evidence="2 3">
    <name type="scientific">Dendrobium chrysotoxum</name>
    <name type="common">Orchid</name>
    <dbReference type="NCBI Taxonomy" id="161865"/>
    <lineage>
        <taxon>Eukaryota</taxon>
        <taxon>Viridiplantae</taxon>
        <taxon>Streptophyta</taxon>
        <taxon>Embryophyta</taxon>
        <taxon>Tracheophyta</taxon>
        <taxon>Spermatophyta</taxon>
        <taxon>Magnoliopsida</taxon>
        <taxon>Liliopsida</taxon>
        <taxon>Asparagales</taxon>
        <taxon>Orchidaceae</taxon>
        <taxon>Epidendroideae</taxon>
        <taxon>Malaxideae</taxon>
        <taxon>Dendrobiinae</taxon>
        <taxon>Dendrobium</taxon>
    </lineage>
</organism>
<proteinExistence type="predicted"/>
<feature type="compositionally biased region" description="Basic and acidic residues" evidence="1">
    <location>
        <begin position="15"/>
        <end position="24"/>
    </location>
</feature>
<name>A0AAV7FSN9_DENCH</name>
<gene>
    <name evidence="2" type="ORF">IEQ34_019969</name>
</gene>
<reference evidence="2 3" key="1">
    <citation type="journal article" date="2021" name="Hortic Res">
        <title>Chromosome-scale assembly of the Dendrobium chrysotoxum genome enhances the understanding of orchid evolution.</title>
        <authorList>
            <person name="Zhang Y."/>
            <person name="Zhang G.Q."/>
            <person name="Zhang D."/>
            <person name="Liu X.D."/>
            <person name="Xu X.Y."/>
            <person name="Sun W.H."/>
            <person name="Yu X."/>
            <person name="Zhu X."/>
            <person name="Wang Z.W."/>
            <person name="Zhao X."/>
            <person name="Zhong W.Y."/>
            <person name="Chen H."/>
            <person name="Yin W.L."/>
            <person name="Huang T."/>
            <person name="Niu S.C."/>
            <person name="Liu Z.J."/>
        </authorList>
    </citation>
    <scope>NUCLEOTIDE SEQUENCE [LARGE SCALE GENOMIC DNA]</scope>
    <source>
        <strain evidence="2">Lindl</strain>
    </source>
</reference>
<evidence type="ECO:0000313" key="3">
    <source>
        <dbReference type="Proteomes" id="UP000775213"/>
    </source>
</evidence>
<protein>
    <submittedName>
        <fullName evidence="2">Uncharacterized protein</fullName>
    </submittedName>
</protein>